<evidence type="ECO:0008006" key="3">
    <source>
        <dbReference type="Google" id="ProtNLM"/>
    </source>
</evidence>
<name>A0ABC9U158_CLOSY</name>
<dbReference type="Proteomes" id="UP000016491">
    <property type="component" value="Unassembled WGS sequence"/>
</dbReference>
<dbReference type="InterPro" id="IPR008323">
    <property type="entry name" value="UCP033563"/>
</dbReference>
<reference evidence="1 2" key="1">
    <citation type="submission" date="2013-07" db="EMBL/GenBank/DDBJ databases">
        <authorList>
            <person name="Weinstock G."/>
            <person name="Sodergren E."/>
            <person name="Wylie T."/>
            <person name="Fulton L."/>
            <person name="Fulton R."/>
            <person name="Fronick C."/>
            <person name="O'Laughlin M."/>
            <person name="Godfrey J."/>
            <person name="Miner T."/>
            <person name="Herter B."/>
            <person name="Appelbaum E."/>
            <person name="Cordes M."/>
            <person name="Lek S."/>
            <person name="Wollam A."/>
            <person name="Pepin K.H."/>
            <person name="Palsikar V.B."/>
            <person name="Mitreva M."/>
            <person name="Wilson R.K."/>
        </authorList>
    </citation>
    <scope>NUCLEOTIDE SEQUENCE [LARGE SCALE GENOMIC DNA]</scope>
    <source>
        <strain evidence="1 2">ATCC 14940</strain>
    </source>
</reference>
<sequence>MRRRRIKMAEIKPFYCVRPAAESASRVAALPYDVYNREEAKREVEKEPLSFLSIDRAETWFPDDVDTYDERVYVKAGEVLREMEEKGIFVAEEVPCYYLYELTMNGHTQTGITACSSVDDYLNQIVKKHENTREDKEVDRIRHVDVTSAQTGPIFLAYRSRESIKALEAEVKKEAPLYDFTSPDGVRHRVFRIARPEWVSAVTKEFAAVAFTYIADGHHRAASAVKVALKRRGEHPGYTGEEEFNYFLSVLFPDDELQIMAYNRVVKDLNGLSSREFLDRVREKFEITGKMQRAQGSKETMGEEIDSCRVPSGKGEICMLLDDFWYTLKAKEEIMTDDPVGGLDVSLLQDHLLAPVLGIGDPRTDKRIEFIGGIRGTKELERRADTDMAVAFSMYPTSMAELLSVADAGLLMPPKSTWFEPKLRSGLFIHRI</sequence>
<protein>
    <recommendedName>
        <fullName evidence="3">DUF1015 domain-containing protein</fullName>
    </recommendedName>
</protein>
<organism evidence="1 2">
    <name type="scientific">[Clostridium] symbiosum ATCC 14940</name>
    <dbReference type="NCBI Taxonomy" id="411472"/>
    <lineage>
        <taxon>Bacteria</taxon>
        <taxon>Bacillati</taxon>
        <taxon>Bacillota</taxon>
        <taxon>Clostridia</taxon>
        <taxon>Lachnospirales</taxon>
        <taxon>Lachnospiraceae</taxon>
        <taxon>Otoolea</taxon>
    </lineage>
</organism>
<comment type="caution">
    <text evidence="1">The sequence shown here is derived from an EMBL/GenBank/DDBJ whole genome shotgun (WGS) entry which is preliminary data.</text>
</comment>
<evidence type="ECO:0000313" key="1">
    <source>
        <dbReference type="EMBL" id="ERI79020.1"/>
    </source>
</evidence>
<dbReference type="PIRSF" id="PIRSF033563">
    <property type="entry name" value="UCP033563"/>
    <property type="match status" value="1"/>
</dbReference>
<dbReference type="EMBL" id="AWSU01000096">
    <property type="protein sequence ID" value="ERI79020.1"/>
    <property type="molecule type" value="Genomic_DNA"/>
</dbReference>
<gene>
    <name evidence="1" type="ORF">CLOSYM_01153</name>
</gene>
<dbReference type="PANTHER" id="PTHR36454">
    <property type="entry name" value="LMO2823 PROTEIN"/>
    <property type="match status" value="1"/>
</dbReference>
<dbReference type="Pfam" id="PF06245">
    <property type="entry name" value="DUF1015"/>
    <property type="match status" value="1"/>
</dbReference>
<accession>A0ABC9U158</accession>
<evidence type="ECO:0000313" key="2">
    <source>
        <dbReference type="Proteomes" id="UP000016491"/>
    </source>
</evidence>
<proteinExistence type="predicted"/>
<dbReference type="PANTHER" id="PTHR36454:SF1">
    <property type="entry name" value="DUF1015 DOMAIN-CONTAINING PROTEIN"/>
    <property type="match status" value="1"/>
</dbReference>
<dbReference type="AlphaFoldDB" id="A0ABC9U158"/>